<organism evidence="4 5">
    <name type="scientific">Seiridium cardinale</name>
    <dbReference type="NCBI Taxonomy" id="138064"/>
    <lineage>
        <taxon>Eukaryota</taxon>
        <taxon>Fungi</taxon>
        <taxon>Dikarya</taxon>
        <taxon>Ascomycota</taxon>
        <taxon>Pezizomycotina</taxon>
        <taxon>Sordariomycetes</taxon>
        <taxon>Xylariomycetidae</taxon>
        <taxon>Amphisphaeriales</taxon>
        <taxon>Sporocadaceae</taxon>
        <taxon>Seiridium</taxon>
    </lineage>
</organism>
<dbReference type="SUPFAM" id="SSF51905">
    <property type="entry name" value="FAD/NAD(P)-binding domain"/>
    <property type="match status" value="1"/>
</dbReference>
<sequence>MTTTQLPISESERYDYVIVGGGTAGCVIASRLAEYLPHKRILLIEAGPSDYMDDRVLDLRQWLNLLGGELDYDYGTIEQPEGNSYIRHSRAKVLGGCSSHNTLISFRPFEYDLKIWQSLGAKGWTFETMMRALNKLRNTVQPVHERHRNQLCLDWVDSCSTAMKIPVLHDFNKHITESGALKTGVGFFSVSYNPDDGRRSSASVAYIHPILRGEEERPNLTVLTNAWVSKLNVRDGVVSGVDLKLQDGSPRTITAKKETVLCAGAVDTPRLLLLSGIGPQEQLSSLGIPVVHDLPGVGENLQDHPESIIMWELKKPVPENQTTMDSDAGIFLRREAPDAGAKKSAANPEGIPDGDIADVMMHCYQIPFTLNTLRLGYPEIKHGYAFCMTPNIPRPRSRGRLYLTSSDPNEKPALDFRYFTDPEGYDAATLVYGMKAARKVAAEAPFKDWIKEEIAPGPKLQTDEELSLYARKAAHTVYHPCGTTRMGDVTKDKLAVVDEKLNVAGLKKLRIADAGIFPTIPTINPMLTVLGVAESVEGVGCVTPVKEPIDIPSFKIKYGLIWKAFIGVRVAAKAAWAYLSPIYNSPIGLLETQSSMTGPGVKDPGPSATEPRKESKEHTSSSPKTVQTATGVDAAPELLRETGGLSQLLDPERNKRLLRRIDFHIMPLICIVYFLQYIDKTAMSYASVTGLLQ</sequence>
<evidence type="ECO:0000256" key="1">
    <source>
        <dbReference type="ARBA" id="ARBA00010790"/>
    </source>
</evidence>
<dbReference type="SUPFAM" id="SSF54373">
    <property type="entry name" value="FAD-linked reductases, C-terminal domain"/>
    <property type="match status" value="1"/>
</dbReference>
<reference evidence="4 5" key="1">
    <citation type="submission" date="2024-02" db="EMBL/GenBank/DDBJ databases">
        <title>First draft genome assembly of two strains of Seiridium cardinale.</title>
        <authorList>
            <person name="Emiliani G."/>
            <person name="Scali E."/>
        </authorList>
    </citation>
    <scope>NUCLEOTIDE SEQUENCE [LARGE SCALE GENOMIC DNA]</scope>
    <source>
        <strain evidence="4 5">BM-138-000479</strain>
    </source>
</reference>
<dbReference type="InterPro" id="IPR000172">
    <property type="entry name" value="GMC_OxRdtase_N"/>
</dbReference>
<protein>
    <submittedName>
        <fullName evidence="4">GMC oxidoreductase</fullName>
    </submittedName>
</protein>
<comment type="caution">
    <text evidence="4">The sequence shown here is derived from an EMBL/GenBank/DDBJ whole genome shotgun (WGS) entry which is preliminary data.</text>
</comment>
<dbReference type="Gene3D" id="3.50.50.60">
    <property type="entry name" value="FAD/NAD(P)-binding domain"/>
    <property type="match status" value="1"/>
</dbReference>
<gene>
    <name evidence="4" type="ORF">SCAR479_11186</name>
</gene>
<comment type="similarity">
    <text evidence="1">Belongs to the GMC oxidoreductase family.</text>
</comment>
<accession>A0ABR2XEQ6</accession>
<dbReference type="Pfam" id="PF05199">
    <property type="entry name" value="GMC_oxred_C"/>
    <property type="match status" value="1"/>
</dbReference>
<dbReference type="Pfam" id="PF00732">
    <property type="entry name" value="GMC_oxred_N"/>
    <property type="match status" value="1"/>
</dbReference>
<dbReference type="PANTHER" id="PTHR11552">
    <property type="entry name" value="GLUCOSE-METHANOL-CHOLINE GMC OXIDOREDUCTASE"/>
    <property type="match status" value="1"/>
</dbReference>
<feature type="region of interest" description="Disordered" evidence="2">
    <location>
        <begin position="594"/>
        <end position="633"/>
    </location>
</feature>
<dbReference type="PROSITE" id="PS00624">
    <property type="entry name" value="GMC_OXRED_2"/>
    <property type="match status" value="1"/>
</dbReference>
<evidence type="ECO:0000259" key="3">
    <source>
        <dbReference type="PROSITE" id="PS00624"/>
    </source>
</evidence>
<evidence type="ECO:0000313" key="4">
    <source>
        <dbReference type="EMBL" id="KAK9772177.1"/>
    </source>
</evidence>
<dbReference type="InterPro" id="IPR036188">
    <property type="entry name" value="FAD/NAD-bd_sf"/>
</dbReference>
<dbReference type="InterPro" id="IPR007867">
    <property type="entry name" value="GMC_OxRtase_C"/>
</dbReference>
<dbReference type="PANTHER" id="PTHR11552:SF152">
    <property type="entry name" value="OXIDASE (CODA), PUTATIVE (AFU_ORTHOLOGUE AFUA_8G04090)-RELATED"/>
    <property type="match status" value="1"/>
</dbReference>
<dbReference type="Gene3D" id="3.30.410.40">
    <property type="match status" value="1"/>
</dbReference>
<evidence type="ECO:0000256" key="2">
    <source>
        <dbReference type="SAM" id="MobiDB-lite"/>
    </source>
</evidence>
<evidence type="ECO:0000313" key="5">
    <source>
        <dbReference type="Proteomes" id="UP001465668"/>
    </source>
</evidence>
<keyword evidence="5" id="KW-1185">Reference proteome</keyword>
<dbReference type="InterPro" id="IPR012132">
    <property type="entry name" value="GMC_OxRdtase"/>
</dbReference>
<name>A0ABR2XEQ6_9PEZI</name>
<dbReference type="EMBL" id="JARVKM010000065">
    <property type="protein sequence ID" value="KAK9772177.1"/>
    <property type="molecule type" value="Genomic_DNA"/>
</dbReference>
<feature type="domain" description="Glucose-methanol-choline oxidoreductase N-terminal" evidence="3">
    <location>
        <begin position="264"/>
        <end position="278"/>
    </location>
</feature>
<proteinExistence type="inferred from homology"/>
<feature type="compositionally biased region" description="Polar residues" evidence="2">
    <location>
        <begin position="620"/>
        <end position="630"/>
    </location>
</feature>
<dbReference type="Proteomes" id="UP001465668">
    <property type="component" value="Unassembled WGS sequence"/>
</dbReference>
<feature type="compositionally biased region" description="Basic and acidic residues" evidence="2">
    <location>
        <begin position="610"/>
        <end position="619"/>
    </location>
</feature>